<dbReference type="InterPro" id="IPR007627">
    <property type="entry name" value="RNA_pol_sigma70_r2"/>
</dbReference>
<dbReference type="EMBL" id="JAUTIX010000007">
    <property type="protein sequence ID" value="MDP0399622.1"/>
    <property type="molecule type" value="Genomic_DNA"/>
</dbReference>
<dbReference type="InterPro" id="IPR014284">
    <property type="entry name" value="RNA_pol_sigma-70_dom"/>
</dbReference>
<feature type="domain" description="RNA polymerase sigma-70 region 2" evidence="7">
    <location>
        <begin position="60"/>
        <end position="126"/>
    </location>
</feature>
<dbReference type="InterPro" id="IPR013249">
    <property type="entry name" value="RNA_pol_sigma70_r4_t2"/>
</dbReference>
<dbReference type="SUPFAM" id="SSF88659">
    <property type="entry name" value="Sigma3 and sigma4 domains of RNA polymerase sigma factors"/>
    <property type="match status" value="1"/>
</dbReference>
<comment type="similarity">
    <text evidence="1">Belongs to the sigma-70 factor family. ECF subfamily.</text>
</comment>
<evidence type="ECO:0000256" key="2">
    <source>
        <dbReference type="ARBA" id="ARBA00023015"/>
    </source>
</evidence>
<sequence>MTDRGKVASRIDGSGEPKTMARRMPSTVHDRLHHARAIEEPDEVLLDRAAGGDNHAFTLLYQRHRRQLLATALRTIRSHADAEDCLQEAMLRAFQLSPTFRGDCRVASWMHRIVVNACLDRARRNQIRLALPIPDDLSNFASDEGRTAEDLDRRLSVDAALRMLPEDQRAAVIAVDMHGLSVAQAAELLGVAVGTVKSRRARARARLERLLC</sequence>
<dbReference type="InterPro" id="IPR039425">
    <property type="entry name" value="RNA_pol_sigma-70-like"/>
</dbReference>
<dbReference type="PANTHER" id="PTHR43133:SF50">
    <property type="entry name" value="ECF RNA POLYMERASE SIGMA FACTOR SIGM"/>
    <property type="match status" value="1"/>
</dbReference>
<evidence type="ECO:0000313" key="10">
    <source>
        <dbReference type="Proteomes" id="UP001178281"/>
    </source>
</evidence>
<dbReference type="Gene3D" id="1.10.1740.10">
    <property type="match status" value="1"/>
</dbReference>
<reference evidence="9" key="1">
    <citation type="submission" date="2023-08" db="EMBL/GenBank/DDBJ databases">
        <title>The draft genome of Tsukamurella strandjordii strain 050030.</title>
        <authorList>
            <person name="Zhao F."/>
            <person name="Feng Y."/>
            <person name="Zong Z."/>
        </authorList>
    </citation>
    <scope>NUCLEOTIDE SEQUENCE</scope>
    <source>
        <strain evidence="9">050030</strain>
    </source>
</reference>
<dbReference type="Proteomes" id="UP001178281">
    <property type="component" value="Unassembled WGS sequence"/>
</dbReference>
<dbReference type="GO" id="GO:0016987">
    <property type="term" value="F:sigma factor activity"/>
    <property type="evidence" value="ECO:0007669"/>
    <property type="project" value="UniProtKB-KW"/>
</dbReference>
<accession>A0AA90SMT4</accession>
<evidence type="ECO:0000259" key="8">
    <source>
        <dbReference type="Pfam" id="PF08281"/>
    </source>
</evidence>
<dbReference type="PANTHER" id="PTHR43133">
    <property type="entry name" value="RNA POLYMERASE ECF-TYPE SIGMA FACTO"/>
    <property type="match status" value="1"/>
</dbReference>
<dbReference type="Pfam" id="PF08281">
    <property type="entry name" value="Sigma70_r4_2"/>
    <property type="match status" value="1"/>
</dbReference>
<evidence type="ECO:0000313" key="9">
    <source>
        <dbReference type="EMBL" id="MDP0399622.1"/>
    </source>
</evidence>
<comment type="caution">
    <text evidence="9">The sequence shown here is derived from an EMBL/GenBank/DDBJ whole genome shotgun (WGS) entry which is preliminary data.</text>
</comment>
<dbReference type="SUPFAM" id="SSF88946">
    <property type="entry name" value="Sigma2 domain of RNA polymerase sigma factors"/>
    <property type="match status" value="1"/>
</dbReference>
<evidence type="ECO:0000256" key="5">
    <source>
        <dbReference type="ARBA" id="ARBA00023163"/>
    </source>
</evidence>
<keyword evidence="5" id="KW-0804">Transcription</keyword>
<evidence type="ECO:0000256" key="6">
    <source>
        <dbReference type="SAM" id="MobiDB-lite"/>
    </source>
</evidence>
<organism evidence="9 10">
    <name type="scientific">Tsukamurella strandjordii</name>
    <dbReference type="NCBI Taxonomy" id="147577"/>
    <lineage>
        <taxon>Bacteria</taxon>
        <taxon>Bacillati</taxon>
        <taxon>Actinomycetota</taxon>
        <taxon>Actinomycetes</taxon>
        <taxon>Mycobacteriales</taxon>
        <taxon>Tsukamurellaceae</taxon>
        <taxon>Tsukamurella</taxon>
    </lineage>
</organism>
<dbReference type="GO" id="GO:0006352">
    <property type="term" value="P:DNA-templated transcription initiation"/>
    <property type="evidence" value="ECO:0007669"/>
    <property type="project" value="InterPro"/>
</dbReference>
<keyword evidence="4" id="KW-0238">DNA-binding</keyword>
<keyword evidence="2" id="KW-0805">Transcription regulation</keyword>
<dbReference type="InterPro" id="IPR036388">
    <property type="entry name" value="WH-like_DNA-bd_sf"/>
</dbReference>
<dbReference type="AlphaFoldDB" id="A0AA90SMT4"/>
<protein>
    <submittedName>
        <fullName evidence="9">RNA polymerase sigma factor SigM</fullName>
    </submittedName>
</protein>
<dbReference type="InterPro" id="IPR013325">
    <property type="entry name" value="RNA_pol_sigma_r2"/>
</dbReference>
<evidence type="ECO:0000256" key="4">
    <source>
        <dbReference type="ARBA" id="ARBA00023125"/>
    </source>
</evidence>
<evidence type="ECO:0000256" key="1">
    <source>
        <dbReference type="ARBA" id="ARBA00010641"/>
    </source>
</evidence>
<keyword evidence="10" id="KW-1185">Reference proteome</keyword>
<dbReference type="NCBIfam" id="TIGR02937">
    <property type="entry name" value="sigma70-ECF"/>
    <property type="match status" value="1"/>
</dbReference>
<name>A0AA90SMT4_9ACTN</name>
<evidence type="ECO:0000256" key="3">
    <source>
        <dbReference type="ARBA" id="ARBA00023082"/>
    </source>
</evidence>
<gene>
    <name evidence="9" type="primary">sigM</name>
    <name evidence="9" type="ORF">Q7X28_16995</name>
</gene>
<dbReference type="RefSeq" id="WP_255585596.1">
    <property type="nucleotide sequence ID" value="NZ_BAAAII010000008.1"/>
</dbReference>
<feature type="region of interest" description="Disordered" evidence="6">
    <location>
        <begin position="1"/>
        <end position="25"/>
    </location>
</feature>
<dbReference type="Pfam" id="PF04542">
    <property type="entry name" value="Sigma70_r2"/>
    <property type="match status" value="1"/>
</dbReference>
<dbReference type="NCBIfam" id="NF007225">
    <property type="entry name" value="PRK09643.1"/>
    <property type="match status" value="1"/>
</dbReference>
<dbReference type="Gene3D" id="1.10.10.10">
    <property type="entry name" value="Winged helix-like DNA-binding domain superfamily/Winged helix DNA-binding domain"/>
    <property type="match status" value="1"/>
</dbReference>
<dbReference type="GO" id="GO:0003677">
    <property type="term" value="F:DNA binding"/>
    <property type="evidence" value="ECO:0007669"/>
    <property type="project" value="UniProtKB-KW"/>
</dbReference>
<evidence type="ECO:0000259" key="7">
    <source>
        <dbReference type="Pfam" id="PF04542"/>
    </source>
</evidence>
<dbReference type="InterPro" id="IPR013324">
    <property type="entry name" value="RNA_pol_sigma_r3/r4-like"/>
</dbReference>
<keyword evidence="3" id="KW-0731">Sigma factor</keyword>
<proteinExistence type="inferred from homology"/>
<feature type="domain" description="RNA polymerase sigma factor 70 region 4 type 2" evidence="8">
    <location>
        <begin position="155"/>
        <end position="207"/>
    </location>
</feature>